<evidence type="ECO:0000256" key="6">
    <source>
        <dbReference type="SAM" id="Phobius"/>
    </source>
</evidence>
<comment type="subcellular location">
    <subcellularLocation>
        <location evidence="1">Membrane</location>
    </subcellularLocation>
</comment>
<dbReference type="InterPro" id="IPR013783">
    <property type="entry name" value="Ig-like_fold"/>
</dbReference>
<dbReference type="InterPro" id="IPR036179">
    <property type="entry name" value="Ig-like_dom_sf"/>
</dbReference>
<gene>
    <name evidence="8" type="ORF">XELAEV_18011199mg</name>
</gene>
<feature type="compositionally biased region" description="Pro residues" evidence="5">
    <location>
        <begin position="340"/>
        <end position="357"/>
    </location>
</feature>
<organism evidence="8 9">
    <name type="scientific">Xenopus laevis</name>
    <name type="common">African clawed frog</name>
    <dbReference type="NCBI Taxonomy" id="8355"/>
    <lineage>
        <taxon>Eukaryota</taxon>
        <taxon>Metazoa</taxon>
        <taxon>Chordata</taxon>
        <taxon>Craniata</taxon>
        <taxon>Vertebrata</taxon>
        <taxon>Euteleostomi</taxon>
        <taxon>Amphibia</taxon>
        <taxon>Batrachia</taxon>
        <taxon>Anura</taxon>
        <taxon>Pipoidea</taxon>
        <taxon>Pipidae</taxon>
        <taxon>Xenopodinae</taxon>
        <taxon>Xenopus</taxon>
        <taxon>Xenopus</taxon>
    </lineage>
</organism>
<dbReference type="GO" id="GO:0016020">
    <property type="term" value="C:membrane"/>
    <property type="evidence" value="ECO:0007669"/>
    <property type="project" value="UniProtKB-SubCell"/>
</dbReference>
<feature type="transmembrane region" description="Helical" evidence="6">
    <location>
        <begin position="213"/>
        <end position="237"/>
    </location>
</feature>
<evidence type="ECO:0000256" key="4">
    <source>
        <dbReference type="ARBA" id="ARBA00023180"/>
    </source>
</evidence>
<feature type="compositionally biased region" description="Polar residues" evidence="5">
    <location>
        <begin position="302"/>
        <end position="312"/>
    </location>
</feature>
<proteinExistence type="predicted"/>
<feature type="compositionally biased region" description="Polar residues" evidence="5">
    <location>
        <begin position="327"/>
        <end position="339"/>
    </location>
</feature>
<feature type="region of interest" description="Disordered" evidence="5">
    <location>
        <begin position="263"/>
        <end position="373"/>
    </location>
</feature>
<name>A0A974DM63_XENLA</name>
<keyword evidence="2" id="KW-0732">Signal</keyword>
<dbReference type="SUPFAM" id="SSF48726">
    <property type="entry name" value="Immunoglobulin"/>
    <property type="match status" value="2"/>
</dbReference>
<dbReference type="PANTHER" id="PTHR12080:SF130">
    <property type="entry name" value="FC RECEPTOR-LIKE PROTEIN 5 ISOFORM X1"/>
    <property type="match status" value="1"/>
</dbReference>
<dbReference type="OMA" id="DIPNFQM"/>
<dbReference type="Gene3D" id="2.60.40.10">
    <property type="entry name" value="Immunoglobulins"/>
    <property type="match status" value="2"/>
</dbReference>
<evidence type="ECO:0000256" key="2">
    <source>
        <dbReference type="ARBA" id="ARBA00022729"/>
    </source>
</evidence>
<keyword evidence="4" id="KW-0325">Glycoprotein</keyword>
<dbReference type="PANTHER" id="PTHR12080">
    <property type="entry name" value="SIGNALING LYMPHOCYTIC ACTIVATION MOLECULE"/>
    <property type="match status" value="1"/>
</dbReference>
<reference evidence="9" key="1">
    <citation type="journal article" date="2016" name="Nature">
        <title>Genome evolution in the allotetraploid frog Xenopus laevis.</title>
        <authorList>
            <person name="Session A.M."/>
            <person name="Uno Y."/>
            <person name="Kwon T."/>
            <person name="Chapman J.A."/>
            <person name="Toyoda A."/>
            <person name="Takahashi S."/>
            <person name="Fukui A."/>
            <person name="Hikosaka A."/>
            <person name="Suzuki A."/>
            <person name="Kondo M."/>
            <person name="van Heeringen S.J."/>
            <person name="Quigley I."/>
            <person name="Heinz S."/>
            <person name="Ogino H."/>
            <person name="Ochi H."/>
            <person name="Hellsten U."/>
            <person name="Lyons J.B."/>
            <person name="Simakov O."/>
            <person name="Putnam N."/>
            <person name="Stites J."/>
            <person name="Kuroki Y."/>
            <person name="Tanaka T."/>
            <person name="Michiue T."/>
            <person name="Watanabe M."/>
            <person name="Bogdanovic O."/>
            <person name="Lister R."/>
            <person name="Georgiou G."/>
            <person name="Paranjpe S.S."/>
            <person name="van Kruijsbergen I."/>
            <person name="Shu S."/>
            <person name="Carlson J."/>
            <person name="Kinoshita T."/>
            <person name="Ohta Y."/>
            <person name="Mawaribuchi S."/>
            <person name="Jenkins J."/>
            <person name="Grimwood J."/>
            <person name="Schmutz J."/>
            <person name="Mitros T."/>
            <person name="Mozaffari S.V."/>
            <person name="Suzuki Y."/>
            <person name="Haramoto Y."/>
            <person name="Yamamoto T.S."/>
            <person name="Takagi C."/>
            <person name="Heald R."/>
            <person name="Miller K."/>
            <person name="Haudenschild C."/>
            <person name="Kitzman J."/>
            <person name="Nakayama T."/>
            <person name="Izutsu Y."/>
            <person name="Robert J."/>
            <person name="Fortriede J."/>
            <person name="Burns K."/>
            <person name="Lotay V."/>
            <person name="Karimi K."/>
            <person name="Yasuoka Y."/>
            <person name="Dichmann D.S."/>
            <person name="Flajnik M.F."/>
            <person name="Houston D.W."/>
            <person name="Shendure J."/>
            <person name="DuPasquier L."/>
            <person name="Vize P.D."/>
            <person name="Zorn A.M."/>
            <person name="Ito M."/>
            <person name="Marcotte E.M."/>
            <person name="Wallingford J.B."/>
            <person name="Ito Y."/>
            <person name="Asashima M."/>
            <person name="Ueno N."/>
            <person name="Matsuda Y."/>
            <person name="Veenstra G.J."/>
            <person name="Fujiyama A."/>
            <person name="Harland R.M."/>
            <person name="Taira M."/>
            <person name="Rokhsar D.S."/>
        </authorList>
    </citation>
    <scope>NUCLEOTIDE SEQUENCE [LARGE SCALE GENOMIC DNA]</scope>
    <source>
        <strain evidence="9">J</strain>
    </source>
</reference>
<evidence type="ECO:0000259" key="7">
    <source>
        <dbReference type="PROSITE" id="PS50835"/>
    </source>
</evidence>
<keyword evidence="6" id="KW-0812">Transmembrane</keyword>
<dbReference type="InterPro" id="IPR015631">
    <property type="entry name" value="CD2/SLAM_rcpt"/>
</dbReference>
<dbReference type="PROSITE" id="PS50835">
    <property type="entry name" value="IG_LIKE"/>
    <property type="match status" value="1"/>
</dbReference>
<dbReference type="InterPro" id="IPR007110">
    <property type="entry name" value="Ig-like_dom"/>
</dbReference>
<feature type="domain" description="Ig-like" evidence="7">
    <location>
        <begin position="138"/>
        <end position="203"/>
    </location>
</feature>
<feature type="compositionally biased region" description="Polar residues" evidence="5">
    <location>
        <begin position="263"/>
        <end position="280"/>
    </location>
</feature>
<evidence type="ECO:0000256" key="5">
    <source>
        <dbReference type="SAM" id="MobiDB-lite"/>
    </source>
</evidence>
<dbReference type="EMBL" id="CM004468">
    <property type="protein sequence ID" value="OCT93521.1"/>
    <property type="molecule type" value="Genomic_DNA"/>
</dbReference>
<keyword evidence="3 6" id="KW-0472">Membrane</keyword>
<evidence type="ECO:0000256" key="3">
    <source>
        <dbReference type="ARBA" id="ARBA00023136"/>
    </source>
</evidence>
<dbReference type="AlphaFoldDB" id="A0A974DM63"/>
<protein>
    <recommendedName>
        <fullName evidence="7">Ig-like domain-containing protein</fullName>
    </recommendedName>
</protein>
<keyword evidence="6" id="KW-1133">Transmembrane helix</keyword>
<sequence>MCARKVQVVTVFVKDRLCGWVGGWAAKTDPVYVALNDPVLLNIPDYPNAEKLQVTWRDGNGVLMGKFKTSSAYDQTKGCECELFRNGSLYLNRLGTVGNKTYKVEVFEQSGKAKTTAFLLVTVIERVRSPILNYTCAGKKINLRCDLPEGSTPTRMELSWNNKLIKESDKSQSLQATETVKSGKLICSARNQVSQTNQSEEIDCPKDTPGLDLYIMIAIAGGVVTFLIFVITLIYFVRRRCCHQESRNGEEEASICYERQPHIQQRQLPTPPTQHDTQMLTRPPADIPDHNLGPKIPPHGPQAQNCPPTQSKRAAHSKQRGAKFPDQASQNQKLQTPSQPQRPPVPANHPCGQPPHPQPREKSKPPRKHQRRQ</sequence>
<evidence type="ECO:0000256" key="1">
    <source>
        <dbReference type="ARBA" id="ARBA00004370"/>
    </source>
</evidence>
<evidence type="ECO:0000313" key="9">
    <source>
        <dbReference type="Proteomes" id="UP000694892"/>
    </source>
</evidence>
<evidence type="ECO:0000313" key="8">
    <source>
        <dbReference type="EMBL" id="OCT93521.1"/>
    </source>
</evidence>
<dbReference type="Proteomes" id="UP000694892">
    <property type="component" value="Chromosome 2L"/>
</dbReference>
<accession>A0A974DM63</accession>